<comment type="caution">
    <text evidence="5">The sequence shown here is derived from an EMBL/GenBank/DDBJ whole genome shotgun (WGS) entry which is preliminary data.</text>
</comment>
<dbReference type="PANTHER" id="PTHR28491">
    <property type="entry name" value="UPF0688 PROTEIN C1ORF174"/>
    <property type="match status" value="1"/>
</dbReference>
<keyword evidence="6" id="KW-1185">Reference proteome</keyword>
<evidence type="ECO:0000313" key="6">
    <source>
        <dbReference type="Proteomes" id="UP001274896"/>
    </source>
</evidence>
<evidence type="ECO:0000256" key="3">
    <source>
        <dbReference type="ARBA" id="ARBA00023242"/>
    </source>
</evidence>
<keyword evidence="3" id="KW-0539">Nucleus</keyword>
<feature type="compositionally biased region" description="Basic and acidic residues" evidence="4">
    <location>
        <begin position="43"/>
        <end position="56"/>
    </location>
</feature>
<dbReference type="GO" id="GO:0005634">
    <property type="term" value="C:nucleus"/>
    <property type="evidence" value="ECO:0007669"/>
    <property type="project" value="UniProtKB-SubCell"/>
</dbReference>
<dbReference type="InterPro" id="IPR031530">
    <property type="entry name" value="UPF0688"/>
</dbReference>
<evidence type="ECO:0000256" key="2">
    <source>
        <dbReference type="ARBA" id="ARBA00006634"/>
    </source>
</evidence>
<name>A0AAE0R2B2_9TELE</name>
<gene>
    <name evidence="5" type="ORF">QTP70_029619</name>
</gene>
<accession>A0AAE0R2B2</accession>
<dbReference type="Pfam" id="PF15772">
    <property type="entry name" value="UPF0688"/>
    <property type="match status" value="1"/>
</dbReference>
<dbReference type="AlphaFoldDB" id="A0AAE0R2B2"/>
<dbReference type="EMBL" id="JAUCMX010000007">
    <property type="protein sequence ID" value="KAK3540280.1"/>
    <property type="molecule type" value="Genomic_DNA"/>
</dbReference>
<proteinExistence type="inferred from homology"/>
<reference evidence="5" key="1">
    <citation type="submission" date="2023-06" db="EMBL/GenBank/DDBJ databases">
        <title>Male Hemibagrus guttatus genome.</title>
        <authorList>
            <person name="Bian C."/>
        </authorList>
    </citation>
    <scope>NUCLEOTIDE SEQUENCE</scope>
    <source>
        <strain evidence="5">Male_cb2023</strain>
        <tissue evidence="5">Muscle</tissue>
    </source>
</reference>
<feature type="region of interest" description="Disordered" evidence="4">
    <location>
        <begin position="1"/>
        <end position="80"/>
    </location>
</feature>
<comment type="subcellular location">
    <subcellularLocation>
        <location evidence="1">Nucleus</location>
    </subcellularLocation>
</comment>
<comment type="similarity">
    <text evidence="2">Belongs to the UPF0688 family.</text>
</comment>
<dbReference type="PANTHER" id="PTHR28491:SF1">
    <property type="entry name" value="UPF0688 PROTEIN C1ORF174"/>
    <property type="match status" value="1"/>
</dbReference>
<evidence type="ECO:0000313" key="5">
    <source>
        <dbReference type="EMBL" id="KAK3540280.1"/>
    </source>
</evidence>
<evidence type="ECO:0000256" key="1">
    <source>
        <dbReference type="ARBA" id="ARBA00004123"/>
    </source>
</evidence>
<protein>
    <submittedName>
        <fullName evidence="5">Uncharacterized protein</fullName>
    </submittedName>
</protein>
<dbReference type="Proteomes" id="UP001274896">
    <property type="component" value="Unassembled WGS sequence"/>
</dbReference>
<sequence length="145" mass="16294">MAGDSGERKRLPKRPSSGHRAEKASGSVTEMDRIQARLGSCTDRGDRKERRGKENSAGKASANPEKMEDAECCGSADRADPGLFFDEDSNHIFPVEQFFGNLDAVQDISRRPAGTEGMTRREYRRRHYYAKEDSDEEQTYSIRTG</sequence>
<organism evidence="5 6">
    <name type="scientific">Hemibagrus guttatus</name>
    <dbReference type="NCBI Taxonomy" id="175788"/>
    <lineage>
        <taxon>Eukaryota</taxon>
        <taxon>Metazoa</taxon>
        <taxon>Chordata</taxon>
        <taxon>Craniata</taxon>
        <taxon>Vertebrata</taxon>
        <taxon>Euteleostomi</taxon>
        <taxon>Actinopterygii</taxon>
        <taxon>Neopterygii</taxon>
        <taxon>Teleostei</taxon>
        <taxon>Ostariophysi</taxon>
        <taxon>Siluriformes</taxon>
        <taxon>Bagridae</taxon>
        <taxon>Hemibagrus</taxon>
    </lineage>
</organism>
<evidence type="ECO:0000256" key="4">
    <source>
        <dbReference type="SAM" id="MobiDB-lite"/>
    </source>
</evidence>